<organism evidence="2 3">
    <name type="scientific">Cotonvirus japonicus</name>
    <dbReference type="NCBI Taxonomy" id="2811091"/>
    <lineage>
        <taxon>Viruses</taxon>
        <taxon>Varidnaviria</taxon>
        <taxon>Bamfordvirae</taxon>
        <taxon>Nucleocytoviricota</taxon>
        <taxon>Megaviricetes</taxon>
        <taxon>Imitervirales</taxon>
        <taxon>Mimiviridae</taxon>
        <taxon>Megamimivirinae</taxon>
        <taxon>Cotonvirus</taxon>
        <taxon>Cotonvirus japonicum</taxon>
    </lineage>
</organism>
<dbReference type="Gene3D" id="2.60.120.590">
    <property type="entry name" value="Alpha-ketoglutarate-dependent dioxygenase AlkB-like"/>
    <property type="match status" value="1"/>
</dbReference>
<dbReference type="RefSeq" id="YP_010842217.1">
    <property type="nucleotide sequence ID" value="NC_079139.1"/>
</dbReference>
<dbReference type="Pfam" id="PF13532">
    <property type="entry name" value="2OG-FeII_Oxy_2"/>
    <property type="match status" value="1"/>
</dbReference>
<protein>
    <submittedName>
        <fullName evidence="2">2OG-Fe(II) oxygenase superfamily protein</fullName>
    </submittedName>
</protein>
<dbReference type="PANTHER" id="PTHR12463">
    <property type="entry name" value="OXYGENASE-RELATED"/>
    <property type="match status" value="1"/>
</dbReference>
<feature type="domain" description="Fe2OG dioxygenase" evidence="1">
    <location>
        <begin position="85"/>
        <end position="188"/>
    </location>
</feature>
<evidence type="ECO:0000313" key="3">
    <source>
        <dbReference type="Proteomes" id="UP001321479"/>
    </source>
</evidence>
<sequence length="208" mass="24711">MIKHAQNLKGFTLIKDYLTVEQENELIKKINEQNWVIDYQRKLQYYNYRNELFDPYDLIPIPSKIPDFLNELIEQMINDKIIDEKPDQIIINEYEPGQGLRPHFDRKDYYKNTIVGVSLGSGITMDFYRGGKLPEKKSLYLPRRSVYVLKDDARYIWKHGIPPRKYDIVDGKEIPRGTRISITFRNVIPEKVKYENIIYPRRSPIGVV</sequence>
<dbReference type="InterPro" id="IPR005123">
    <property type="entry name" value="Oxoglu/Fe-dep_dioxygenase_dom"/>
</dbReference>
<evidence type="ECO:0000259" key="1">
    <source>
        <dbReference type="PROSITE" id="PS51471"/>
    </source>
</evidence>
<dbReference type="InterPro" id="IPR032857">
    <property type="entry name" value="ALKBH4"/>
</dbReference>
<dbReference type="InterPro" id="IPR027450">
    <property type="entry name" value="AlkB-like"/>
</dbReference>
<proteinExistence type="predicted"/>
<dbReference type="PROSITE" id="PS51471">
    <property type="entry name" value="FE2OG_OXY"/>
    <property type="match status" value="1"/>
</dbReference>
<reference evidence="2 3" key="1">
    <citation type="submission" date="2021-02" db="EMBL/GenBank/DDBJ databases">
        <title>Cotonvirus japonicus, which uses Golgi apparatus of host cells for its virion factory, phylogenetically links tailed tupanvirus and icosahedral mimivirus.</title>
        <authorList>
            <person name="Takahashi H."/>
            <person name="Fukaya S."/>
            <person name="Song C."/>
            <person name="Murata K."/>
            <person name="Takemura M."/>
        </authorList>
    </citation>
    <scope>NUCLEOTIDE SEQUENCE [LARGE SCALE GENOMIC DNA]</scope>
</reference>
<dbReference type="EMBL" id="AP024483">
    <property type="protein sequence ID" value="BCS83609.1"/>
    <property type="molecule type" value="Genomic_DNA"/>
</dbReference>
<keyword evidence="3" id="KW-1185">Reference proteome</keyword>
<dbReference type="GeneID" id="80558814"/>
<dbReference type="InterPro" id="IPR037151">
    <property type="entry name" value="AlkB-like_sf"/>
</dbReference>
<dbReference type="PANTHER" id="PTHR12463:SF1">
    <property type="entry name" value="2-OXOGLUTARATE AND FE-DEPENDENT OXYGENASE FAMILY PROTEIN"/>
    <property type="match status" value="1"/>
</dbReference>
<accession>A0ABM7NU03</accession>
<name>A0ABM7NU03_9VIRU</name>
<dbReference type="SUPFAM" id="SSF51197">
    <property type="entry name" value="Clavaminate synthase-like"/>
    <property type="match status" value="1"/>
</dbReference>
<dbReference type="Proteomes" id="UP001321479">
    <property type="component" value="Segment"/>
</dbReference>
<evidence type="ECO:0000313" key="2">
    <source>
        <dbReference type="EMBL" id="BCS83609.1"/>
    </source>
</evidence>